<dbReference type="EMBL" id="JARBHA010000014">
    <property type="protein sequence ID" value="KAJ9681589.1"/>
    <property type="molecule type" value="Genomic_DNA"/>
</dbReference>
<accession>A0AA38Z3H9</accession>
<evidence type="ECO:0000313" key="2">
    <source>
        <dbReference type="Proteomes" id="UP001168098"/>
    </source>
</evidence>
<reference evidence="1 2" key="1">
    <citation type="journal article" date="2023" name="BMC Biotechnol.">
        <title>Vitis rotundifolia cv Carlos genome sequencing.</title>
        <authorList>
            <person name="Huff M."/>
            <person name="Hulse-Kemp A."/>
            <person name="Scheffler B."/>
            <person name="Youngblood R."/>
            <person name="Simpson S."/>
            <person name="Babiker E."/>
            <person name="Staton M."/>
        </authorList>
    </citation>
    <scope>NUCLEOTIDE SEQUENCE [LARGE SCALE GENOMIC DNA]</scope>
    <source>
        <tissue evidence="1">Leaf</tissue>
    </source>
</reference>
<proteinExistence type="predicted"/>
<dbReference type="Proteomes" id="UP001168098">
    <property type="component" value="Unassembled WGS sequence"/>
</dbReference>
<name>A0AA38Z3H9_VITRO</name>
<evidence type="ECO:0000313" key="1">
    <source>
        <dbReference type="EMBL" id="KAJ9681589.1"/>
    </source>
</evidence>
<protein>
    <submittedName>
        <fullName evidence="1">Uncharacterized protein</fullName>
    </submittedName>
</protein>
<dbReference type="AlphaFoldDB" id="A0AA38Z3H9"/>
<keyword evidence="2" id="KW-1185">Reference proteome</keyword>
<gene>
    <name evidence="1" type="ORF">PVL29_017815</name>
</gene>
<comment type="caution">
    <text evidence="1">The sequence shown here is derived from an EMBL/GenBank/DDBJ whole genome shotgun (WGS) entry which is preliminary data.</text>
</comment>
<organism evidence="1 2">
    <name type="scientific">Vitis rotundifolia</name>
    <name type="common">Muscadine grape</name>
    <dbReference type="NCBI Taxonomy" id="103349"/>
    <lineage>
        <taxon>Eukaryota</taxon>
        <taxon>Viridiplantae</taxon>
        <taxon>Streptophyta</taxon>
        <taxon>Embryophyta</taxon>
        <taxon>Tracheophyta</taxon>
        <taxon>Spermatophyta</taxon>
        <taxon>Magnoliopsida</taxon>
        <taxon>eudicotyledons</taxon>
        <taxon>Gunneridae</taxon>
        <taxon>Pentapetalae</taxon>
        <taxon>rosids</taxon>
        <taxon>Vitales</taxon>
        <taxon>Vitaceae</taxon>
        <taxon>Viteae</taxon>
        <taxon>Vitis</taxon>
    </lineage>
</organism>
<sequence length="163" mass="18257">MANRRCLRALTLTLTRHDSSIFSSTPPLRSPPIPSPLKTLSHHLHGLPLSSKPSHILRIPQLHWPPHPQMGESSDSEKVPESNCVYSAEDKELEAAAIGCKVVGPLQSSDRVFKSYELVFAAVQIGSHQFKVSNRDCIYTERLKLCEVSDKFFVRLPTIRCLT</sequence>